<feature type="compositionally biased region" description="Basic and acidic residues" evidence="1">
    <location>
        <begin position="499"/>
        <end position="510"/>
    </location>
</feature>
<feature type="compositionally biased region" description="Low complexity" evidence="1">
    <location>
        <begin position="45"/>
        <end position="56"/>
    </location>
</feature>
<feature type="region of interest" description="Disordered" evidence="1">
    <location>
        <begin position="189"/>
        <end position="256"/>
    </location>
</feature>
<feature type="compositionally biased region" description="Basic residues" evidence="1">
    <location>
        <begin position="228"/>
        <end position="238"/>
    </location>
</feature>
<feature type="region of interest" description="Disordered" evidence="1">
    <location>
        <begin position="120"/>
        <end position="140"/>
    </location>
</feature>
<feature type="compositionally biased region" description="Basic and acidic residues" evidence="1">
    <location>
        <begin position="557"/>
        <end position="570"/>
    </location>
</feature>
<evidence type="ECO:0000313" key="2">
    <source>
        <dbReference type="EMBL" id="KYN17838.1"/>
    </source>
</evidence>
<organism evidence="2 3">
    <name type="scientific">Trachymyrmex cornetzi</name>
    <dbReference type="NCBI Taxonomy" id="471704"/>
    <lineage>
        <taxon>Eukaryota</taxon>
        <taxon>Metazoa</taxon>
        <taxon>Ecdysozoa</taxon>
        <taxon>Arthropoda</taxon>
        <taxon>Hexapoda</taxon>
        <taxon>Insecta</taxon>
        <taxon>Pterygota</taxon>
        <taxon>Neoptera</taxon>
        <taxon>Endopterygota</taxon>
        <taxon>Hymenoptera</taxon>
        <taxon>Apocrita</taxon>
        <taxon>Aculeata</taxon>
        <taxon>Formicoidea</taxon>
        <taxon>Formicidae</taxon>
        <taxon>Myrmicinae</taxon>
        <taxon>Trachymyrmex</taxon>
    </lineage>
</organism>
<feature type="compositionally biased region" description="Basic residues" evidence="1">
    <location>
        <begin position="587"/>
        <end position="598"/>
    </location>
</feature>
<gene>
    <name evidence="2" type="ORF">ALC57_09877</name>
</gene>
<evidence type="ECO:0000256" key="1">
    <source>
        <dbReference type="SAM" id="MobiDB-lite"/>
    </source>
</evidence>
<proteinExistence type="predicted"/>
<feature type="region of interest" description="Disordered" evidence="1">
    <location>
        <begin position="18"/>
        <end position="95"/>
    </location>
</feature>
<feature type="compositionally biased region" description="Polar residues" evidence="1">
    <location>
        <begin position="382"/>
        <end position="391"/>
    </location>
</feature>
<protein>
    <submittedName>
        <fullName evidence="2">Uncharacterized protein</fullName>
    </submittedName>
</protein>
<feature type="compositionally biased region" description="Basic residues" evidence="1">
    <location>
        <begin position="545"/>
        <end position="556"/>
    </location>
</feature>
<keyword evidence="3" id="KW-1185">Reference proteome</keyword>
<accession>A0A151J525</accession>
<dbReference type="Proteomes" id="UP000078492">
    <property type="component" value="Unassembled WGS sequence"/>
</dbReference>
<reference evidence="2 3" key="1">
    <citation type="submission" date="2015-09" db="EMBL/GenBank/DDBJ databases">
        <title>Trachymyrmex cornetzi WGS genome.</title>
        <authorList>
            <person name="Nygaard S."/>
            <person name="Hu H."/>
            <person name="Boomsma J."/>
            <person name="Zhang G."/>
        </authorList>
    </citation>
    <scope>NUCLEOTIDE SEQUENCE [LARGE SCALE GENOMIC DNA]</scope>
    <source>
        <strain evidence="2">Tcor2-1</strain>
        <tissue evidence="2">Whole body</tissue>
    </source>
</reference>
<dbReference type="AlphaFoldDB" id="A0A151J525"/>
<name>A0A151J525_9HYME</name>
<evidence type="ECO:0000313" key="3">
    <source>
        <dbReference type="Proteomes" id="UP000078492"/>
    </source>
</evidence>
<feature type="region of interest" description="Disordered" evidence="1">
    <location>
        <begin position="382"/>
        <end position="598"/>
    </location>
</feature>
<sequence>NMDMSMEKKQTRQELGSLLRFPGGIVPAPGRSTPEALDPGDSSEGPAAGLPTGPAAELVTVRNEAREGGSIQEGDAVPTTSHEVENVMTTTPKKRKELRLRLDRAGVRIYIANVPAAGPKEKAPTFARAEAPFPRRGRPRKYPKEMRIRVVEGEIVNSPIAESVSVDTPVQSGSTKDLDIVDLSSCASSVEGTGVETEQGDSTTGGEMIPSTAEDSGDLSSSFDQVPRKGKKRGRKPKGTNCPGSHALSKLSSKRMDYEDDELDRIDFFKVTKKDGHGLKKRKGLVECNLDDRLTSGQKDAIEEITMLFPQMSPKTMMVETLRVLEIAGEAERKTQSMKGDFRRHIKVGERQGLPTISLEREIVKLRQEVYTLRRERTTMNGQIKALQQTVEELREESRRRSRDRSRALFSEGEAHGGRSPVRTRGRAREEHTVRDRGYEPEGVRRESEDRDLPPAYRPPIGGTRKRLEDGPSRPTKVDEDGRIVTDTGRPTSGQRGDSYADRTRAGLERDDGELGLGGGLGPESSIPPSDYPASGEAWTEAQSKRARKRARKKVRKDPAPEEIRTEKSAGKGLGRAGMPPPPDRGWRRRSATYRSQK</sequence>
<feature type="non-terminal residue" evidence="2">
    <location>
        <position position="1"/>
    </location>
</feature>
<feature type="compositionally biased region" description="Basic and acidic residues" evidence="1">
    <location>
        <begin position="466"/>
        <end position="484"/>
    </location>
</feature>
<dbReference type="EMBL" id="KQ980074">
    <property type="protein sequence ID" value="KYN17838.1"/>
    <property type="molecule type" value="Genomic_DNA"/>
</dbReference>
<feature type="compositionally biased region" description="Basic and acidic residues" evidence="1">
    <location>
        <begin position="427"/>
        <end position="453"/>
    </location>
</feature>